<feature type="compositionally biased region" description="Polar residues" evidence="3">
    <location>
        <begin position="562"/>
        <end position="574"/>
    </location>
</feature>
<dbReference type="GO" id="GO:0006508">
    <property type="term" value="P:proteolysis"/>
    <property type="evidence" value="ECO:0007669"/>
    <property type="project" value="UniProtKB-KW"/>
</dbReference>
<feature type="region of interest" description="Disordered" evidence="3">
    <location>
        <begin position="483"/>
        <end position="574"/>
    </location>
</feature>
<dbReference type="InterPro" id="IPR008979">
    <property type="entry name" value="Galactose-bd-like_sf"/>
</dbReference>
<dbReference type="EMBL" id="LSYV01000104">
    <property type="protein sequence ID" value="KXZ43079.1"/>
    <property type="molecule type" value="Genomic_DNA"/>
</dbReference>
<feature type="compositionally biased region" description="Low complexity" evidence="3">
    <location>
        <begin position="497"/>
        <end position="546"/>
    </location>
</feature>
<keyword evidence="6" id="KW-1185">Reference proteome</keyword>
<dbReference type="AlphaFoldDB" id="A0A150FZR1"/>
<evidence type="ECO:0000313" key="6">
    <source>
        <dbReference type="Proteomes" id="UP000075714"/>
    </source>
</evidence>
<dbReference type="InterPro" id="IPR002884">
    <property type="entry name" value="P_dom"/>
</dbReference>
<gene>
    <name evidence="5" type="ORF">GPECTOR_104g85</name>
</gene>
<keyword evidence="2" id="KW-0378">Hydrolase</keyword>
<proteinExistence type="predicted"/>
<dbReference type="InterPro" id="IPR008752">
    <property type="entry name" value="Peptidase_M11"/>
</dbReference>
<dbReference type="Gene3D" id="2.60.120.260">
    <property type="entry name" value="Galactose-binding domain-like"/>
    <property type="match status" value="2"/>
</dbReference>
<keyword evidence="1" id="KW-0645">Protease</keyword>
<dbReference type="OrthoDB" id="535741at2759"/>
<evidence type="ECO:0000313" key="5">
    <source>
        <dbReference type="EMBL" id="KXZ43079.1"/>
    </source>
</evidence>
<dbReference type="GO" id="GO:0004252">
    <property type="term" value="F:serine-type endopeptidase activity"/>
    <property type="evidence" value="ECO:0007669"/>
    <property type="project" value="InterPro"/>
</dbReference>
<evidence type="ECO:0000256" key="3">
    <source>
        <dbReference type="SAM" id="MobiDB-lite"/>
    </source>
</evidence>
<protein>
    <recommendedName>
        <fullName evidence="4">P/Homo B domain-containing protein</fullName>
    </recommendedName>
</protein>
<evidence type="ECO:0000256" key="2">
    <source>
        <dbReference type="ARBA" id="ARBA00022801"/>
    </source>
</evidence>
<sequence length="760" mass="80741">MGTVTYLDTHQGGAARQWYLQDSGSLAQPYYRLPGQPVDEGTGVPIPPGKDAQLVCVLADTGSPYNLQCSAIRDVAQALRASVSIASAGRNPAVGVTIRLLVVVLKVDDAGFAPADPELVRRAYLENNLNDGMRFGHAEKLEVCSYGQMKYDRDALQVVEATISKMGNFLNCTGGPCVDDCEPGFMANEARNKLLAERGRDFAGGFTHTTYVIPGGAPACDWAGVAAPGGTESWLQPDTSGLLNEYTALHEILHNFHLAHGWKNGEEGEDDSTCMGRGNGCPSAPELYRLGWADPIATLNGSTLPEDSTWRGPYTLLATYMPTRGNKMLRVLPDWMGADYKRNVYFGLRMMGGGDWDTRVAPYYFGKVIFHTMDATRDNAMDTGDPTITLVDAIEPLTPVYDIPEYRLAVRTSALNRTVKSIALQVCRYRVQAADCRFAAPAPKPPVPTIDAALTQPCAPAAQATLAGLVNPKPVAAVTESPFPAATQPDTTQPAFAQPDATNPATAQTATAQPDATNPATAQTATAQPTTAQPATAQTATAQPTTAHDRHRPARHRPALCNATSSGPAFNIPDKSTANRTVAMLPCGQRIASVTVTLDIAHSSTGDLRISLISPAGCLARFEGPQLVIPDKLTVNTRADVIMCGRPVGSVTLNITMQHPYLGDLRITLIAPDGTTSALVASRPASDAKLPYGAYLFADAAPATPAFPGLVRNVGQSGAYRPRQAFSAFAGRVTEGRWTVQFVDTASGNTGSVASWVLTV</sequence>
<accession>A0A150FZR1</accession>
<comment type="caution">
    <text evidence="5">The sequence shown here is derived from an EMBL/GenBank/DDBJ whole genome shotgun (WGS) entry which is preliminary data.</text>
</comment>
<dbReference type="Pfam" id="PF05548">
    <property type="entry name" value="Peptidase_M11"/>
    <property type="match status" value="1"/>
</dbReference>
<dbReference type="SUPFAM" id="SSF49785">
    <property type="entry name" value="Galactose-binding domain-like"/>
    <property type="match status" value="2"/>
</dbReference>
<feature type="compositionally biased region" description="Basic residues" evidence="3">
    <location>
        <begin position="549"/>
        <end position="558"/>
    </location>
</feature>
<evidence type="ECO:0000256" key="1">
    <source>
        <dbReference type="ARBA" id="ARBA00022670"/>
    </source>
</evidence>
<name>A0A150FZR1_GONPE</name>
<reference evidence="6" key="1">
    <citation type="journal article" date="2016" name="Nat. Commun.">
        <title>The Gonium pectorale genome demonstrates co-option of cell cycle regulation during the evolution of multicellularity.</title>
        <authorList>
            <person name="Hanschen E.R."/>
            <person name="Marriage T.N."/>
            <person name="Ferris P.J."/>
            <person name="Hamaji T."/>
            <person name="Toyoda A."/>
            <person name="Fujiyama A."/>
            <person name="Neme R."/>
            <person name="Noguchi H."/>
            <person name="Minakuchi Y."/>
            <person name="Suzuki M."/>
            <person name="Kawai-Toyooka H."/>
            <person name="Smith D.R."/>
            <person name="Sparks H."/>
            <person name="Anderson J."/>
            <person name="Bakaric R."/>
            <person name="Luria V."/>
            <person name="Karger A."/>
            <person name="Kirschner M.W."/>
            <person name="Durand P.M."/>
            <person name="Michod R.E."/>
            <person name="Nozaki H."/>
            <person name="Olson B.J."/>
        </authorList>
    </citation>
    <scope>NUCLEOTIDE SEQUENCE [LARGE SCALE GENOMIC DNA]</scope>
    <source>
        <strain evidence="6">NIES-2863</strain>
    </source>
</reference>
<dbReference type="Pfam" id="PF01483">
    <property type="entry name" value="P_proprotein"/>
    <property type="match status" value="2"/>
</dbReference>
<dbReference type="PROSITE" id="PS51829">
    <property type="entry name" value="P_HOMO_B"/>
    <property type="match status" value="1"/>
</dbReference>
<evidence type="ECO:0000259" key="4">
    <source>
        <dbReference type="PROSITE" id="PS51829"/>
    </source>
</evidence>
<dbReference type="Proteomes" id="UP000075714">
    <property type="component" value="Unassembled WGS sequence"/>
</dbReference>
<feature type="domain" description="P/Homo B" evidence="4">
    <location>
        <begin position="613"/>
        <end position="760"/>
    </location>
</feature>
<organism evidence="5 6">
    <name type="scientific">Gonium pectorale</name>
    <name type="common">Green alga</name>
    <dbReference type="NCBI Taxonomy" id="33097"/>
    <lineage>
        <taxon>Eukaryota</taxon>
        <taxon>Viridiplantae</taxon>
        <taxon>Chlorophyta</taxon>
        <taxon>core chlorophytes</taxon>
        <taxon>Chlorophyceae</taxon>
        <taxon>CS clade</taxon>
        <taxon>Chlamydomonadales</taxon>
        <taxon>Volvocaceae</taxon>
        <taxon>Gonium</taxon>
    </lineage>
</organism>
<dbReference type="STRING" id="33097.A0A150FZR1"/>